<evidence type="ECO:0000256" key="4">
    <source>
        <dbReference type="ARBA" id="ARBA00023136"/>
    </source>
</evidence>
<feature type="transmembrane region" description="Helical" evidence="5">
    <location>
        <begin position="54"/>
        <end position="72"/>
    </location>
</feature>
<feature type="transmembrane region" description="Helical" evidence="5">
    <location>
        <begin position="141"/>
        <end position="161"/>
    </location>
</feature>
<dbReference type="AlphaFoldDB" id="A0A6J7SBW9"/>
<feature type="transmembrane region" description="Helical" evidence="5">
    <location>
        <begin position="92"/>
        <end position="110"/>
    </location>
</feature>
<feature type="transmembrane region" description="Helical" evidence="5">
    <location>
        <begin position="367"/>
        <end position="388"/>
    </location>
</feature>
<evidence type="ECO:0000313" key="7">
    <source>
        <dbReference type="EMBL" id="CAB4898866.1"/>
    </source>
</evidence>
<comment type="subcellular location">
    <subcellularLocation>
        <location evidence="1">Membrane</location>
        <topology evidence="1">Multi-pass membrane protein</topology>
    </subcellularLocation>
</comment>
<proteinExistence type="inferred from homology"/>
<keyword evidence="3 5" id="KW-1133">Transmembrane helix</keyword>
<accession>A0A6J7SBW9</accession>
<feature type="transmembrane region" description="Helical" evidence="5">
    <location>
        <begin position="340"/>
        <end position="361"/>
    </location>
</feature>
<dbReference type="HAMAP" id="MF_00445">
    <property type="entry name" value="NDH1_NuoN_1"/>
    <property type="match status" value="1"/>
</dbReference>
<evidence type="ECO:0000313" key="8">
    <source>
        <dbReference type="EMBL" id="CAB5037880.1"/>
    </source>
</evidence>
<feature type="transmembrane region" description="Helical" evidence="5">
    <location>
        <begin position="486"/>
        <end position="508"/>
    </location>
</feature>
<dbReference type="GO" id="GO:0008137">
    <property type="term" value="F:NADH dehydrogenase (ubiquinone) activity"/>
    <property type="evidence" value="ECO:0007669"/>
    <property type="project" value="InterPro"/>
</dbReference>
<sequence>MNAVASVVRTVEATPWVMPTLDYTLLAPILIVLGAGVVSVLFEAFLPRSARRPAQLTLVFVSLVAALIAVINLQGSRATAGQGALAIDGPGLILQGTVVVIAILGALLMAERGLDPSGDAFAARASSLPGSEDERQFTARGYFQTEIWAFFLFAVGGMMLFPVANDLLMMFVALEVMSLPLYLLAGMARRRRLLSQEAALKYFVLGAFSSAFFLYGAALLYGFSGSISFPEIATALSSKTGETGLVLVAIGLVVAGLLFKIGAVPFHQWVPDVYQGAPTPVTGFMAAAVKVAAFGALLRLLYVALGGMRWDWTPMLWVIAALTMLVGAILALTQTDMKRMIAYSSIAQAGFILVGVIAASPAGLAGAIFYVIAYSFTTIGVFAIISMVRDNNNGEATHLSKWAGLGRTSPFIASLFAIFMLALAGIPLTSGFIGKFSVFTAAISAGETWLVIVAVVASLIAAFFYMRVVVLMFFSEPTEATATVEIPSVFTTIALAAGATVTVLLGIFPQPLLDLILNAGVFIR</sequence>
<name>A0A6J7SBW9_9ZZZZ</name>
<evidence type="ECO:0000256" key="1">
    <source>
        <dbReference type="ARBA" id="ARBA00004141"/>
    </source>
</evidence>
<dbReference type="NCBIfam" id="NF004441">
    <property type="entry name" value="PRK05777.1-4"/>
    <property type="match status" value="1"/>
</dbReference>
<reference evidence="8" key="1">
    <citation type="submission" date="2020-05" db="EMBL/GenBank/DDBJ databases">
        <authorList>
            <person name="Chiriac C."/>
            <person name="Salcher M."/>
            <person name="Ghai R."/>
            <person name="Kavagutti S V."/>
        </authorList>
    </citation>
    <scope>NUCLEOTIDE SEQUENCE</scope>
</reference>
<feature type="transmembrane region" description="Helical" evidence="5">
    <location>
        <begin position="409"/>
        <end position="429"/>
    </location>
</feature>
<feature type="transmembrane region" description="Helical" evidence="5">
    <location>
        <begin position="284"/>
        <end position="302"/>
    </location>
</feature>
<dbReference type="NCBIfam" id="TIGR01770">
    <property type="entry name" value="NDH_I_N"/>
    <property type="match status" value="1"/>
</dbReference>
<feature type="transmembrane region" description="Helical" evidence="5">
    <location>
        <begin position="167"/>
        <end position="188"/>
    </location>
</feature>
<feature type="transmembrane region" description="Helical" evidence="5">
    <location>
        <begin position="243"/>
        <end position="263"/>
    </location>
</feature>
<protein>
    <submittedName>
        <fullName evidence="8">Unannotated protein</fullName>
    </submittedName>
</protein>
<dbReference type="EMBL" id="CAFBPZ010000038">
    <property type="protein sequence ID" value="CAB5037880.1"/>
    <property type="molecule type" value="Genomic_DNA"/>
</dbReference>
<dbReference type="EMBL" id="CAFBMC010000038">
    <property type="protein sequence ID" value="CAB4898866.1"/>
    <property type="molecule type" value="Genomic_DNA"/>
</dbReference>
<dbReference type="InterPro" id="IPR001750">
    <property type="entry name" value="ND/Mrp_TM"/>
</dbReference>
<dbReference type="PANTHER" id="PTHR22773">
    <property type="entry name" value="NADH DEHYDROGENASE"/>
    <property type="match status" value="1"/>
</dbReference>
<evidence type="ECO:0000256" key="5">
    <source>
        <dbReference type="SAM" id="Phobius"/>
    </source>
</evidence>
<gene>
    <name evidence="7" type="ORF">UFOPK3495_00849</name>
    <name evidence="8" type="ORF">UFOPK4237_00716</name>
</gene>
<feature type="domain" description="NADH:quinone oxidoreductase/Mrp antiporter transmembrane" evidence="6">
    <location>
        <begin position="164"/>
        <end position="460"/>
    </location>
</feature>
<organism evidence="8">
    <name type="scientific">freshwater metagenome</name>
    <dbReference type="NCBI Taxonomy" id="449393"/>
    <lineage>
        <taxon>unclassified sequences</taxon>
        <taxon>metagenomes</taxon>
        <taxon>ecological metagenomes</taxon>
    </lineage>
</organism>
<evidence type="ECO:0000256" key="2">
    <source>
        <dbReference type="ARBA" id="ARBA00022692"/>
    </source>
</evidence>
<keyword evidence="2 5" id="KW-0812">Transmembrane</keyword>
<dbReference type="GO" id="GO:0016020">
    <property type="term" value="C:membrane"/>
    <property type="evidence" value="ECO:0007669"/>
    <property type="project" value="UniProtKB-SubCell"/>
</dbReference>
<dbReference type="Pfam" id="PF00361">
    <property type="entry name" value="Proton_antipo_M"/>
    <property type="match status" value="1"/>
</dbReference>
<feature type="transmembrane region" description="Helical" evidence="5">
    <location>
        <begin position="200"/>
        <end position="223"/>
    </location>
</feature>
<feature type="transmembrane region" description="Helical" evidence="5">
    <location>
        <begin position="23"/>
        <end position="42"/>
    </location>
</feature>
<keyword evidence="4 5" id="KW-0472">Membrane</keyword>
<dbReference type="GO" id="GO:0042773">
    <property type="term" value="P:ATP synthesis coupled electron transport"/>
    <property type="evidence" value="ECO:0007669"/>
    <property type="project" value="InterPro"/>
</dbReference>
<feature type="transmembrane region" description="Helical" evidence="5">
    <location>
        <begin position="314"/>
        <end position="333"/>
    </location>
</feature>
<dbReference type="InterPro" id="IPR010096">
    <property type="entry name" value="NADH-Q_OxRdtase_suN/2"/>
</dbReference>
<evidence type="ECO:0000256" key="3">
    <source>
        <dbReference type="ARBA" id="ARBA00022989"/>
    </source>
</evidence>
<evidence type="ECO:0000259" key="6">
    <source>
        <dbReference type="Pfam" id="PF00361"/>
    </source>
</evidence>
<feature type="transmembrane region" description="Helical" evidence="5">
    <location>
        <begin position="449"/>
        <end position="474"/>
    </location>
</feature>